<keyword evidence="4 5" id="KW-0539">Nucleus</keyword>
<dbReference type="PANTHER" id="PTHR46078:SF2">
    <property type="entry name" value="FORK-HEAD DOMAIN-CONTAINING PROTEIN"/>
    <property type="match status" value="1"/>
</dbReference>
<dbReference type="InterPro" id="IPR036388">
    <property type="entry name" value="WH-like_DNA-bd_sf"/>
</dbReference>
<evidence type="ECO:0000256" key="3">
    <source>
        <dbReference type="ARBA" id="ARBA00023163"/>
    </source>
</evidence>
<dbReference type="WBParaSite" id="maker-E.canG7_contigs_2686-snap-gene-0.10-mRNA-1">
    <property type="protein sequence ID" value="maker-E.canG7_contigs_2686-snap-gene-0.10-mRNA-1"/>
    <property type="gene ID" value="EcG7_07717"/>
</dbReference>
<dbReference type="SUPFAM" id="SSF46785">
    <property type="entry name" value="Winged helix' DNA-binding domain"/>
    <property type="match status" value="1"/>
</dbReference>
<comment type="subcellular location">
    <subcellularLocation>
        <location evidence="5">Nucleus</location>
    </subcellularLocation>
</comment>
<keyword evidence="2 5" id="KW-0238">DNA-binding</keyword>
<evidence type="ECO:0000256" key="6">
    <source>
        <dbReference type="SAM" id="MobiDB-lite"/>
    </source>
</evidence>
<evidence type="ECO:0000313" key="8">
    <source>
        <dbReference type="Proteomes" id="UP000887562"/>
    </source>
</evidence>
<dbReference type="InterPro" id="IPR036390">
    <property type="entry name" value="WH_DNA-bd_sf"/>
</dbReference>
<keyword evidence="3" id="KW-0804">Transcription</keyword>
<organism evidence="8 9">
    <name type="scientific">Echinococcus canadensis</name>
    <dbReference type="NCBI Taxonomy" id="519352"/>
    <lineage>
        <taxon>Eukaryota</taxon>
        <taxon>Metazoa</taxon>
        <taxon>Spiralia</taxon>
        <taxon>Lophotrochozoa</taxon>
        <taxon>Platyhelminthes</taxon>
        <taxon>Cestoda</taxon>
        <taxon>Eucestoda</taxon>
        <taxon>Cyclophyllidea</taxon>
        <taxon>Taeniidae</taxon>
        <taxon>Echinococcus</taxon>
        <taxon>Echinococcus canadensis group</taxon>
    </lineage>
</organism>
<dbReference type="PROSITE" id="PS00657">
    <property type="entry name" value="FORK_HEAD_1"/>
    <property type="match status" value="1"/>
</dbReference>
<dbReference type="GO" id="GO:0000981">
    <property type="term" value="F:DNA-binding transcription factor activity, RNA polymerase II-specific"/>
    <property type="evidence" value="ECO:0007669"/>
    <property type="project" value="TreeGrafter"/>
</dbReference>
<keyword evidence="1" id="KW-0805">Transcription regulation</keyword>
<name>A0A915EVM6_9CEST</name>
<feature type="region of interest" description="Disordered" evidence="6">
    <location>
        <begin position="251"/>
        <end position="277"/>
    </location>
</feature>
<dbReference type="InterPro" id="IPR045912">
    <property type="entry name" value="FOXJ2/3-like"/>
</dbReference>
<accession>A0A915EVM6</accession>
<feature type="domain" description="Fork-head" evidence="7">
    <location>
        <begin position="157"/>
        <end position="250"/>
    </location>
</feature>
<evidence type="ECO:0000256" key="2">
    <source>
        <dbReference type="ARBA" id="ARBA00023125"/>
    </source>
</evidence>
<dbReference type="AlphaFoldDB" id="A0A915EVM6"/>
<dbReference type="PROSITE" id="PS50039">
    <property type="entry name" value="FORK_HEAD_3"/>
    <property type="match status" value="1"/>
</dbReference>
<dbReference type="GO" id="GO:0005634">
    <property type="term" value="C:nucleus"/>
    <property type="evidence" value="ECO:0007669"/>
    <property type="project" value="UniProtKB-SubCell"/>
</dbReference>
<dbReference type="PROSITE" id="PS00658">
    <property type="entry name" value="FORK_HEAD_2"/>
    <property type="match status" value="1"/>
</dbReference>
<dbReference type="Pfam" id="PF00250">
    <property type="entry name" value="Forkhead"/>
    <property type="match status" value="1"/>
</dbReference>
<feature type="DNA-binding region" description="Fork-head" evidence="5">
    <location>
        <begin position="157"/>
        <end position="250"/>
    </location>
</feature>
<dbReference type="Gene3D" id="1.10.10.10">
    <property type="entry name" value="Winged helix-like DNA-binding domain superfamily/Winged helix DNA-binding domain"/>
    <property type="match status" value="1"/>
</dbReference>
<dbReference type="CDD" id="cd20024">
    <property type="entry name" value="FH_FOXJ2-like"/>
    <property type="match status" value="1"/>
</dbReference>
<dbReference type="PRINTS" id="PR00053">
    <property type="entry name" value="FORKHEAD"/>
</dbReference>
<proteinExistence type="predicted"/>
<dbReference type="SMART" id="SM00339">
    <property type="entry name" value="FH"/>
    <property type="match status" value="1"/>
</dbReference>
<reference evidence="9" key="1">
    <citation type="submission" date="2022-11" db="UniProtKB">
        <authorList>
            <consortium name="WormBaseParasite"/>
        </authorList>
    </citation>
    <scope>IDENTIFICATION</scope>
</reference>
<dbReference type="Proteomes" id="UP000887562">
    <property type="component" value="Unplaced"/>
</dbReference>
<feature type="compositionally biased region" description="Polar residues" evidence="6">
    <location>
        <begin position="266"/>
        <end position="277"/>
    </location>
</feature>
<evidence type="ECO:0000256" key="1">
    <source>
        <dbReference type="ARBA" id="ARBA00023015"/>
    </source>
</evidence>
<evidence type="ECO:0000256" key="5">
    <source>
        <dbReference type="PROSITE-ProRule" id="PRU00089"/>
    </source>
</evidence>
<dbReference type="InterPro" id="IPR018122">
    <property type="entry name" value="TF_fork_head_CS_1"/>
</dbReference>
<evidence type="ECO:0000259" key="7">
    <source>
        <dbReference type="PROSITE" id="PS50039"/>
    </source>
</evidence>
<keyword evidence="8" id="KW-1185">Reference proteome</keyword>
<protein>
    <submittedName>
        <fullName evidence="9">Fork-head domain-containing protein</fullName>
    </submittedName>
</protein>
<evidence type="ECO:0000256" key="4">
    <source>
        <dbReference type="ARBA" id="ARBA00023242"/>
    </source>
</evidence>
<sequence>MGFEIQTANDRQQATLCKSIFSMFRDPYLVLFNEFLIHLINRRLDLQDIVTINTTTPTFMFKSSRIYSDFAAFQDCKLDRGLFKLLDAVARLNDFKRDGKMTEIDDSLTAMDWLVNPAIDLLSGLKINAFLFDQVSQSETRDYMHGNIKSEPTHPDKPPYSYAELIKKAIESSPQHKMTLNEIYEWICRNFPYYRDGQNGWKNSIRHNLSLNRSFRKIARRPNEPGRGSFWRIIGDKNKFKPPIFTKTQQVSPLKTTKCKAPIPRNSPNQSKACTSEPSGSIPGNLCNAPFGIGSNFSNSFSEEQPDDKVTIMGSRATSEAAQLRKLNTTFQQLADNLFPRSTANLGVSSNFFSQSTDPETDLLKSRLHKNLWIASFFDWSAVDQSGIEATTNLLSRLEHFTAEASTLELLNLNDCLETLFHGKSSTTGDFDSSSSSPQILPGIQDSFGPCAPKDLDAMSGPTSKVGDIYNRPTSWVQSILQQEDDHPKDEEAVYHHRVTSYFEPISLEETLQLPPINDLQRREEFRGTHVTPPPLYHTDVDLVSTETIGYGANWSTSAQRNTFNWEAIH</sequence>
<dbReference type="GO" id="GO:0000978">
    <property type="term" value="F:RNA polymerase II cis-regulatory region sequence-specific DNA binding"/>
    <property type="evidence" value="ECO:0007669"/>
    <property type="project" value="TreeGrafter"/>
</dbReference>
<dbReference type="InterPro" id="IPR001766">
    <property type="entry name" value="Fork_head_dom"/>
</dbReference>
<dbReference type="FunFam" id="1.10.10.10:FF:000135">
    <property type="entry name" value="forkhead box protein G1"/>
    <property type="match status" value="1"/>
</dbReference>
<dbReference type="PANTHER" id="PTHR46078">
    <property type="entry name" value="FORKHEAD BOX PROTEIN J2 FAMILY MEMBER"/>
    <property type="match status" value="1"/>
</dbReference>
<dbReference type="InterPro" id="IPR030456">
    <property type="entry name" value="TF_fork_head_CS_2"/>
</dbReference>
<evidence type="ECO:0000313" key="9">
    <source>
        <dbReference type="WBParaSite" id="maker-E.canG7_contigs_2686-snap-gene-0.10-mRNA-1"/>
    </source>
</evidence>